<evidence type="ECO:0000256" key="1">
    <source>
        <dbReference type="PROSITE-ProRule" id="PRU00169"/>
    </source>
</evidence>
<name>A0A015W107_BACFG</name>
<dbReference type="SUPFAM" id="SSF52172">
    <property type="entry name" value="CheY-like"/>
    <property type="match status" value="1"/>
</dbReference>
<dbReference type="Pfam" id="PF00072">
    <property type="entry name" value="Response_reg"/>
    <property type="match status" value="1"/>
</dbReference>
<dbReference type="InterPro" id="IPR046947">
    <property type="entry name" value="LytR-like"/>
</dbReference>
<dbReference type="GO" id="GO:0003677">
    <property type="term" value="F:DNA binding"/>
    <property type="evidence" value="ECO:0007669"/>
    <property type="project" value="InterPro"/>
</dbReference>
<dbReference type="EMBL" id="JGDB01000027">
    <property type="protein sequence ID" value="EXY91913.1"/>
    <property type="molecule type" value="Genomic_DNA"/>
</dbReference>
<sequence>MHILIIEDEKRNFNRLKRLLEEIDGTFRIDGPLASIVEAVEWLQAHPAPELIFADIRLSDGLSFDVLRRTAVPSPVIFTTAYDEYAIQAFKYNSFDYLLKPVKADELAAAMEKVRRASSPQTNGEEVRQLLEYMRQSNYRYRERFLLPYRDGYISVQVKDISHIALDERNTLLCLNNGTSETVPYSLDELESQLNPDVFFRANRQYLIHIDSILSINNWFNSRLKIRLKKYPDVEIIVSRERAAELKGWLDR</sequence>
<dbReference type="Pfam" id="PF04397">
    <property type="entry name" value="LytTR"/>
    <property type="match status" value="1"/>
</dbReference>
<evidence type="ECO:0000313" key="5">
    <source>
        <dbReference type="Proteomes" id="UP000020773"/>
    </source>
</evidence>
<feature type="domain" description="Response regulatory" evidence="2">
    <location>
        <begin position="2"/>
        <end position="115"/>
    </location>
</feature>
<evidence type="ECO:0000259" key="3">
    <source>
        <dbReference type="PROSITE" id="PS50930"/>
    </source>
</evidence>
<dbReference type="Gene3D" id="2.40.50.1020">
    <property type="entry name" value="LytTr DNA-binding domain"/>
    <property type="match status" value="1"/>
</dbReference>
<dbReference type="SMART" id="SM00448">
    <property type="entry name" value="REC"/>
    <property type="match status" value="1"/>
</dbReference>
<dbReference type="Gene3D" id="3.40.50.2300">
    <property type="match status" value="1"/>
</dbReference>
<reference evidence="4 5" key="1">
    <citation type="submission" date="2014-02" db="EMBL/GenBank/DDBJ databases">
        <authorList>
            <person name="Sears C."/>
            <person name="Carroll K."/>
            <person name="Sack B.R."/>
            <person name="Qadri F."/>
            <person name="Myers L.L."/>
            <person name="Chung G.-T."/>
            <person name="Escheverria P."/>
            <person name="Fraser C.M."/>
            <person name="Sadzewicz L."/>
            <person name="Shefchek K.A."/>
            <person name="Tallon L."/>
            <person name="Das S.P."/>
            <person name="Daugherty S."/>
            <person name="Mongodin E.F."/>
        </authorList>
    </citation>
    <scope>NUCLEOTIDE SEQUENCE [LARGE SCALE GENOMIC DNA]</scope>
    <source>
        <strain evidence="5">3998T(B)3</strain>
    </source>
</reference>
<dbReference type="GeneID" id="99669132"/>
<dbReference type="PATRIC" id="fig|1339316.3.peg.1363"/>
<dbReference type="InterPro" id="IPR011006">
    <property type="entry name" value="CheY-like_superfamily"/>
</dbReference>
<dbReference type="GO" id="GO:0000156">
    <property type="term" value="F:phosphorelay response regulator activity"/>
    <property type="evidence" value="ECO:0007669"/>
    <property type="project" value="InterPro"/>
</dbReference>
<comment type="caution">
    <text evidence="4">The sequence shown here is derived from an EMBL/GenBank/DDBJ whole genome shotgun (WGS) entry which is preliminary data.</text>
</comment>
<evidence type="ECO:0000313" key="4">
    <source>
        <dbReference type="EMBL" id="EXY91913.1"/>
    </source>
</evidence>
<dbReference type="InterPro" id="IPR007492">
    <property type="entry name" value="LytTR_DNA-bd_dom"/>
</dbReference>
<proteinExistence type="predicted"/>
<evidence type="ECO:0000259" key="2">
    <source>
        <dbReference type="PROSITE" id="PS50110"/>
    </source>
</evidence>
<dbReference type="AlphaFoldDB" id="A0A015W107"/>
<keyword evidence="1" id="KW-0597">Phosphoprotein</keyword>
<feature type="modified residue" description="4-aspartylphosphate" evidence="1">
    <location>
        <position position="55"/>
    </location>
</feature>
<dbReference type="PANTHER" id="PTHR37299:SF1">
    <property type="entry name" value="STAGE 0 SPORULATION PROTEIN A HOMOLOG"/>
    <property type="match status" value="1"/>
</dbReference>
<dbReference type="PROSITE" id="PS50930">
    <property type="entry name" value="HTH_LYTTR"/>
    <property type="match status" value="1"/>
</dbReference>
<accession>A0A015W107</accession>
<feature type="domain" description="HTH LytTR-type" evidence="3">
    <location>
        <begin position="145"/>
        <end position="252"/>
    </location>
</feature>
<dbReference type="SMART" id="SM00850">
    <property type="entry name" value="LytTR"/>
    <property type="match status" value="1"/>
</dbReference>
<dbReference type="RefSeq" id="WP_004289379.1">
    <property type="nucleotide sequence ID" value="NZ_JGDB01000027.1"/>
</dbReference>
<dbReference type="PANTHER" id="PTHR37299">
    <property type="entry name" value="TRANSCRIPTIONAL REGULATOR-RELATED"/>
    <property type="match status" value="1"/>
</dbReference>
<protein>
    <submittedName>
        <fullName evidence="4">Response regulator</fullName>
    </submittedName>
</protein>
<dbReference type="PROSITE" id="PS50110">
    <property type="entry name" value="RESPONSE_REGULATORY"/>
    <property type="match status" value="1"/>
</dbReference>
<dbReference type="InterPro" id="IPR001789">
    <property type="entry name" value="Sig_transdc_resp-reg_receiver"/>
</dbReference>
<gene>
    <name evidence="4" type="ORF">M125_1401</name>
</gene>
<dbReference type="Proteomes" id="UP000020773">
    <property type="component" value="Unassembled WGS sequence"/>
</dbReference>
<organism evidence="4 5">
    <name type="scientific">Bacteroides fragilis str. 3998T(B)3</name>
    <dbReference type="NCBI Taxonomy" id="1339316"/>
    <lineage>
        <taxon>Bacteria</taxon>
        <taxon>Pseudomonadati</taxon>
        <taxon>Bacteroidota</taxon>
        <taxon>Bacteroidia</taxon>
        <taxon>Bacteroidales</taxon>
        <taxon>Bacteroidaceae</taxon>
        <taxon>Bacteroides</taxon>
    </lineage>
</organism>